<evidence type="ECO:0000256" key="6">
    <source>
        <dbReference type="ARBA" id="ARBA00022839"/>
    </source>
</evidence>
<dbReference type="GO" id="GO:0043138">
    <property type="term" value="F:3'-5' DNA helicase activity"/>
    <property type="evidence" value="ECO:0007669"/>
    <property type="project" value="UniProtKB-EC"/>
</dbReference>
<evidence type="ECO:0000256" key="11">
    <source>
        <dbReference type="ARBA" id="ARBA00034617"/>
    </source>
</evidence>
<dbReference type="NCBIfam" id="TIGR02785">
    <property type="entry name" value="addA_Gpos"/>
    <property type="match status" value="1"/>
</dbReference>
<evidence type="ECO:0000256" key="13">
    <source>
        <dbReference type="ARBA" id="ARBA00048988"/>
    </source>
</evidence>
<dbReference type="Pfam" id="PF00580">
    <property type="entry name" value="UvrD-helicase"/>
    <property type="match status" value="1"/>
</dbReference>
<dbReference type="InterPro" id="IPR000212">
    <property type="entry name" value="DNA_helicase_UvrD/REP"/>
</dbReference>
<dbReference type="InterPro" id="IPR014152">
    <property type="entry name" value="AddA"/>
</dbReference>
<dbReference type="InterPro" id="IPR011335">
    <property type="entry name" value="Restrct_endonuc-II-like"/>
</dbReference>
<evidence type="ECO:0000313" key="18">
    <source>
        <dbReference type="Proteomes" id="UP000016662"/>
    </source>
</evidence>
<dbReference type="InterPro" id="IPR038726">
    <property type="entry name" value="PDDEXK_AddAB-type"/>
</dbReference>
<dbReference type="eggNOG" id="COG1074">
    <property type="taxonomic scope" value="Bacteria"/>
</dbReference>
<evidence type="ECO:0000256" key="2">
    <source>
        <dbReference type="ARBA" id="ARBA00022741"/>
    </source>
</evidence>
<evidence type="ECO:0000259" key="15">
    <source>
        <dbReference type="PROSITE" id="PS51198"/>
    </source>
</evidence>
<dbReference type="GO" id="GO:0004527">
    <property type="term" value="F:exonuclease activity"/>
    <property type="evidence" value="ECO:0007669"/>
    <property type="project" value="UniProtKB-KW"/>
</dbReference>
<keyword evidence="4 14" id="KW-0378">Hydrolase</keyword>
<dbReference type="GO" id="GO:0005524">
    <property type="term" value="F:ATP binding"/>
    <property type="evidence" value="ECO:0007669"/>
    <property type="project" value="UniProtKB-UniRule"/>
</dbReference>
<dbReference type="InterPro" id="IPR027417">
    <property type="entry name" value="P-loop_NTPase"/>
</dbReference>
<keyword evidence="6" id="KW-0269">Exonuclease</keyword>
<evidence type="ECO:0000256" key="4">
    <source>
        <dbReference type="ARBA" id="ARBA00022801"/>
    </source>
</evidence>
<accession>U2KDR1</accession>
<keyword evidence="7 14" id="KW-0067">ATP-binding</keyword>
<keyword evidence="3" id="KW-0227">DNA damage</keyword>
<evidence type="ECO:0000256" key="9">
    <source>
        <dbReference type="ARBA" id="ARBA00023204"/>
    </source>
</evidence>
<feature type="binding site" evidence="14">
    <location>
        <begin position="22"/>
        <end position="29"/>
    </location>
    <ligand>
        <name>ATP</name>
        <dbReference type="ChEBI" id="CHEBI:30616"/>
    </ligand>
</feature>
<dbReference type="STRING" id="411473.RUMCAL_00981"/>
<dbReference type="PATRIC" id="fig|411473.3.peg.803"/>
<evidence type="ECO:0000256" key="8">
    <source>
        <dbReference type="ARBA" id="ARBA00023125"/>
    </source>
</evidence>
<dbReference type="GO" id="GO:0006302">
    <property type="term" value="P:double-strand break repair"/>
    <property type="evidence" value="ECO:0007669"/>
    <property type="project" value="InterPro"/>
</dbReference>
<protein>
    <recommendedName>
        <fullName evidence="12">DNA 3'-5' helicase</fullName>
        <ecNumber evidence="12">5.6.2.4</ecNumber>
    </recommendedName>
</protein>
<dbReference type="PANTHER" id="PTHR11070">
    <property type="entry name" value="UVRD / RECB / PCRA DNA HELICASE FAMILY MEMBER"/>
    <property type="match status" value="1"/>
</dbReference>
<name>U2KDR1_9FIRM</name>
<dbReference type="Gene3D" id="3.90.320.10">
    <property type="match status" value="1"/>
</dbReference>
<proteinExistence type="predicted"/>
<comment type="catalytic activity">
    <reaction evidence="11">
        <text>Couples ATP hydrolysis with the unwinding of duplex DNA by translocating in the 3'-5' direction.</text>
        <dbReference type="EC" id="5.6.2.4"/>
    </reaction>
</comment>
<dbReference type="GO" id="GO:0000725">
    <property type="term" value="P:recombinational repair"/>
    <property type="evidence" value="ECO:0007669"/>
    <property type="project" value="TreeGrafter"/>
</dbReference>
<dbReference type="GO" id="GO:0033202">
    <property type="term" value="C:DNA helicase complex"/>
    <property type="evidence" value="ECO:0007669"/>
    <property type="project" value="TreeGrafter"/>
</dbReference>
<dbReference type="EC" id="5.6.2.4" evidence="12"/>
<dbReference type="PROSITE" id="PS51198">
    <property type="entry name" value="UVRD_HELICASE_ATP_BIND"/>
    <property type="match status" value="1"/>
</dbReference>
<dbReference type="Pfam" id="PF12705">
    <property type="entry name" value="PDDEXK_1"/>
    <property type="match status" value="1"/>
</dbReference>
<evidence type="ECO:0000256" key="12">
    <source>
        <dbReference type="ARBA" id="ARBA00034808"/>
    </source>
</evidence>
<evidence type="ECO:0000256" key="3">
    <source>
        <dbReference type="ARBA" id="ARBA00022763"/>
    </source>
</evidence>
<keyword evidence="18" id="KW-1185">Reference proteome</keyword>
<evidence type="ECO:0000256" key="7">
    <source>
        <dbReference type="ARBA" id="ARBA00022840"/>
    </source>
</evidence>
<dbReference type="RefSeq" id="WP_021682439.1">
    <property type="nucleotide sequence ID" value="NZ_KI260415.1"/>
</dbReference>
<dbReference type="Pfam" id="PF13361">
    <property type="entry name" value="UvrD_C"/>
    <property type="match status" value="1"/>
</dbReference>
<dbReference type="AlphaFoldDB" id="U2KDR1"/>
<dbReference type="HOGENOM" id="CLU_001114_3_1_9"/>
<dbReference type="SUPFAM" id="SSF52540">
    <property type="entry name" value="P-loop containing nucleoside triphosphate hydrolases"/>
    <property type="match status" value="1"/>
</dbReference>
<evidence type="ECO:0000259" key="16">
    <source>
        <dbReference type="PROSITE" id="PS51217"/>
    </source>
</evidence>
<dbReference type="PROSITE" id="PS51217">
    <property type="entry name" value="UVRD_HELICASE_CTER"/>
    <property type="match status" value="1"/>
</dbReference>
<gene>
    <name evidence="17" type="ORF">RUMCAL_00981</name>
</gene>
<keyword evidence="9" id="KW-0234">DNA repair</keyword>
<dbReference type="InterPro" id="IPR014016">
    <property type="entry name" value="UvrD-like_ATP-bd"/>
</dbReference>
<organism evidence="17 18">
    <name type="scientific">Ruminococcus callidus ATCC 27760</name>
    <dbReference type="NCBI Taxonomy" id="411473"/>
    <lineage>
        <taxon>Bacteria</taxon>
        <taxon>Bacillati</taxon>
        <taxon>Bacillota</taxon>
        <taxon>Clostridia</taxon>
        <taxon>Eubacteriales</taxon>
        <taxon>Oscillospiraceae</taxon>
        <taxon>Ruminococcus</taxon>
    </lineage>
</organism>
<dbReference type="InterPro" id="IPR014017">
    <property type="entry name" value="DNA_helicase_UvrD-like_C"/>
</dbReference>
<feature type="domain" description="UvrD-like helicase C-terminal" evidence="16">
    <location>
        <begin position="499"/>
        <end position="803"/>
    </location>
</feature>
<comment type="catalytic activity">
    <reaction evidence="13">
        <text>ATP + H2O = ADP + phosphate + H(+)</text>
        <dbReference type="Rhea" id="RHEA:13065"/>
        <dbReference type="ChEBI" id="CHEBI:15377"/>
        <dbReference type="ChEBI" id="CHEBI:15378"/>
        <dbReference type="ChEBI" id="CHEBI:30616"/>
        <dbReference type="ChEBI" id="CHEBI:43474"/>
        <dbReference type="ChEBI" id="CHEBI:456216"/>
        <dbReference type="EC" id="5.6.2.4"/>
    </reaction>
</comment>
<keyword evidence="2 14" id="KW-0547">Nucleotide-binding</keyword>
<dbReference type="GO" id="GO:0005829">
    <property type="term" value="C:cytosol"/>
    <property type="evidence" value="ECO:0007669"/>
    <property type="project" value="TreeGrafter"/>
</dbReference>
<evidence type="ECO:0000256" key="1">
    <source>
        <dbReference type="ARBA" id="ARBA00022722"/>
    </source>
</evidence>
<keyword evidence="8" id="KW-0238">DNA-binding</keyword>
<dbReference type="Gene3D" id="3.40.50.300">
    <property type="entry name" value="P-loop containing nucleotide triphosphate hydrolases"/>
    <property type="match status" value="4"/>
</dbReference>
<dbReference type="OrthoDB" id="9810135at2"/>
<keyword evidence="5 14" id="KW-0347">Helicase</keyword>
<keyword evidence="1" id="KW-0540">Nuclease</keyword>
<dbReference type="Gene3D" id="1.10.486.10">
    <property type="entry name" value="PCRA, domain 4"/>
    <property type="match status" value="1"/>
</dbReference>
<evidence type="ECO:0000256" key="14">
    <source>
        <dbReference type="PROSITE-ProRule" id="PRU00560"/>
    </source>
</evidence>
<keyword evidence="10" id="KW-0413">Isomerase</keyword>
<dbReference type="Proteomes" id="UP000016662">
    <property type="component" value="Unassembled WGS sequence"/>
</dbReference>
<dbReference type="PANTHER" id="PTHR11070:SF48">
    <property type="entry name" value="ATP-DEPENDENT HELICASE_NUCLEASE SUBUNIT A"/>
    <property type="match status" value="1"/>
</dbReference>
<evidence type="ECO:0000313" key="17">
    <source>
        <dbReference type="EMBL" id="ERJ96651.1"/>
    </source>
</evidence>
<dbReference type="GO" id="GO:0003677">
    <property type="term" value="F:DNA binding"/>
    <property type="evidence" value="ECO:0007669"/>
    <property type="project" value="UniProtKB-KW"/>
</dbReference>
<dbReference type="EMBL" id="AWVF01000110">
    <property type="protein sequence ID" value="ERJ96651.1"/>
    <property type="molecule type" value="Genomic_DNA"/>
</dbReference>
<comment type="caution">
    <text evidence="17">The sequence shown here is derived from an EMBL/GenBank/DDBJ whole genome shotgun (WGS) entry which is preliminary data.</text>
</comment>
<evidence type="ECO:0000256" key="10">
    <source>
        <dbReference type="ARBA" id="ARBA00023235"/>
    </source>
</evidence>
<feature type="domain" description="UvrD-like helicase ATP-binding" evidence="15">
    <location>
        <begin position="1"/>
        <end position="487"/>
    </location>
</feature>
<sequence length="1213" mass="138565">MDWTEQQKEAITRRDSGLIVSAAAGSGKTSVLVERLLRILMDESPENKVPADHMIVVTFTNDAAAEMRSRLYQALDQKLQEQPENTWLYQQQIRLQNAHICTISSFCFELIRENLGDQGITAGFRILSETESKMMTSKAADVVLNQWHTDRAEDMQLLWNSFCEKDDTDLERLLLELHKFLGTVPFRENWVQQVQQELQKPLEDSTYYQMLSAGMEQNLQMILRLANEAADTASELYESVTDNKALAWIEADVHMLEKTLRMVQQQESDAEKLLEPYAKLKQERTGKRFSSSKKGLLNEEALARAKSLREMYKGMIEDVALQIETIYPYTAEDLAQTAQLMPLLLELEEQISAEIWKEKVQQNALSFDDAERMALELLAVPQKDGRIFPSPLAEELQAYYQLIMIDEYQDSNNKQDDIFKLLSRNCIEPQTGALRYGENVFLVGDVKQSIYRFRLANPQNFSDAIASAGKPDSVCNPIVLNQNFRSVPAILNFVNFVCGNLMTGSCGDVTYNEAEALYAGSAISEILPKEQQKVCVAVLEPDKEYDAEMTYVVRKIRQMIAENAPVVQKDGTTRPCQYRDFCVLLRNNDTCAAYAHALEEAGIPVQSPEEKGYLKAREISILIDMLRVLDNPTLDTPLAAVMLSPMFWFTPEELMQIRMLAKKSKLFHAVQIAIGVAEESASEKLDSVLVEKCRHLYDTVQKLRQDSGMMTLESLIRRIYDTTDFLSVMQLAKDGERKRANLRLLLQYAKQYEENTDAFHGSVSGFLRYIDWLLENNDDFQQSSVSAGAENAVAVKTMHGSKGLEYPFVFLGNLEKAMKYRDGEKSALFSERGLAGFCVKDPTTYVRAKTVPFAVLCQEGENAYKSEELRLLYVAMTRAKQQLFLPLEWKKSYLGKSGCLTKCSAMILPEGKLPVYLVQSVSSMAQWIWMCLFLRHDAELADACNFPPQYWKTPAWSENLQIAYEFELPEETETEELQVEVTAPPDEETLEELRRITAFQYVSPDCERESLLSVSAIQEARQNRAPVWKRPDFRQKEGRLTGAERGTAIHTFFQYADFRKAEADVPAEIRRLQTYGFLTPEQAAVVKPEIPEAFFRDQLYQRLRRSRMVLREKKFLVQCRDLQAYPEAAAILHRYENSDSILKGIIDLAFQEEDGFVLVDYKTDTASSPEELADSYREQLLLYRGALQCITGMPVRQCYLYSTHLQKSIEVKS</sequence>
<dbReference type="SUPFAM" id="SSF52980">
    <property type="entry name" value="Restriction endonuclease-like"/>
    <property type="match status" value="1"/>
</dbReference>
<evidence type="ECO:0000256" key="5">
    <source>
        <dbReference type="ARBA" id="ARBA00022806"/>
    </source>
</evidence>
<reference evidence="17 18" key="1">
    <citation type="submission" date="2013-07" db="EMBL/GenBank/DDBJ databases">
        <authorList>
            <person name="Weinstock G."/>
            <person name="Sodergren E."/>
            <person name="Wylie T."/>
            <person name="Fulton L."/>
            <person name="Fulton R."/>
            <person name="Fronick C."/>
            <person name="O'Laughlin M."/>
            <person name="Godfrey J."/>
            <person name="Miner T."/>
            <person name="Herter B."/>
            <person name="Appelbaum E."/>
            <person name="Cordes M."/>
            <person name="Lek S."/>
            <person name="Wollam A."/>
            <person name="Pepin K.H."/>
            <person name="Palsikar V.B."/>
            <person name="Mitreva M."/>
            <person name="Wilson R.K."/>
        </authorList>
    </citation>
    <scope>NUCLEOTIDE SEQUENCE [LARGE SCALE GENOMIC DNA]</scope>
    <source>
        <strain evidence="17 18">ATCC 27760</strain>
    </source>
</reference>
<dbReference type="GO" id="GO:0016887">
    <property type="term" value="F:ATP hydrolysis activity"/>
    <property type="evidence" value="ECO:0007669"/>
    <property type="project" value="RHEA"/>
</dbReference>
<dbReference type="InterPro" id="IPR011604">
    <property type="entry name" value="PDDEXK-like_dom_sf"/>
</dbReference>